<evidence type="ECO:0000256" key="1">
    <source>
        <dbReference type="ARBA" id="ARBA00004123"/>
    </source>
</evidence>
<dbReference type="Pfam" id="PF10444">
    <property type="entry name" value="Nbl1_Borealin_N"/>
    <property type="match status" value="1"/>
</dbReference>
<dbReference type="InterPro" id="IPR018851">
    <property type="entry name" value="Borealin_N"/>
</dbReference>
<keyword evidence="9" id="KW-0137">Centromere</keyword>
<dbReference type="GO" id="GO:0000070">
    <property type="term" value="P:mitotic sister chromatid segregation"/>
    <property type="evidence" value="ECO:0007669"/>
    <property type="project" value="TreeGrafter"/>
</dbReference>
<comment type="subcellular location">
    <subcellularLocation>
        <location evidence="2">Chromosome</location>
        <location evidence="2">Centromere</location>
    </subcellularLocation>
    <subcellularLocation>
        <location evidence="1">Nucleus</location>
    </subcellularLocation>
</comment>
<dbReference type="GO" id="GO:0051301">
    <property type="term" value="P:cell division"/>
    <property type="evidence" value="ECO:0007669"/>
    <property type="project" value="UniProtKB-KW"/>
</dbReference>
<evidence type="ECO:0000256" key="5">
    <source>
        <dbReference type="ARBA" id="ARBA00022618"/>
    </source>
</evidence>
<dbReference type="STRING" id="1442369.A0A0D2I6F7"/>
<feature type="compositionally biased region" description="Low complexity" evidence="10">
    <location>
        <begin position="366"/>
        <end position="386"/>
    </location>
</feature>
<evidence type="ECO:0000256" key="7">
    <source>
        <dbReference type="ARBA" id="ARBA00023242"/>
    </source>
</evidence>
<sequence>MAPANPRKRKSDEMEDPPRATTPTGRSAPKKMRITNSQKQALIDNLQLEITERARQLRAGYALQCADLRARIERRVNRIPISIRKMTMGELMEQHEAAKWTQATPRQSPSKQAVPVDVAVSKERPLPPLPQQETTHPSSPARPRSQPTATRSRKRQSPRIRIAADQENETAEAPDTLPIAKNNNKRGKAAPARAAPRTAKQTSVLSPRSHNSRTLPRSPVKDRAAGSTSPAKSVITRPVSPLKPASPLKTAATAATSAISASVHGMIEHAKRGTASKMTRTASKEKPTTTTTQGPMLPPPRPLPSAPSSPQRAFSQASTHSASTDASTASGRTTVVKPKRGRAAAASAAPKIAEQKSPKTAKRGVAKAANAAKTTLTRNTTTANKKVVVAEPAAGRRVLRKRT</sequence>
<dbReference type="OrthoDB" id="2392550at2759"/>
<dbReference type="Proteomes" id="UP000053617">
    <property type="component" value="Unassembled WGS sequence"/>
</dbReference>
<evidence type="ECO:0000256" key="9">
    <source>
        <dbReference type="ARBA" id="ARBA00023328"/>
    </source>
</evidence>
<dbReference type="GO" id="GO:0005634">
    <property type="term" value="C:nucleus"/>
    <property type="evidence" value="ECO:0007669"/>
    <property type="project" value="UniProtKB-SubCell"/>
</dbReference>
<feature type="domain" description="Borealin N-terminal" evidence="11">
    <location>
        <begin position="38"/>
        <end position="94"/>
    </location>
</feature>
<dbReference type="VEuPathDB" id="FungiDB:Z518_09114"/>
<dbReference type="GO" id="GO:0051233">
    <property type="term" value="C:spindle midzone"/>
    <property type="evidence" value="ECO:0007669"/>
    <property type="project" value="TreeGrafter"/>
</dbReference>
<evidence type="ECO:0000256" key="8">
    <source>
        <dbReference type="ARBA" id="ARBA00023306"/>
    </source>
</evidence>
<evidence type="ECO:0000256" key="4">
    <source>
        <dbReference type="ARBA" id="ARBA00022454"/>
    </source>
</evidence>
<feature type="compositionally biased region" description="Pro residues" evidence="10">
    <location>
        <begin position="296"/>
        <end position="307"/>
    </location>
</feature>
<keyword evidence="6" id="KW-0498">Mitosis</keyword>
<keyword evidence="4" id="KW-0158">Chromosome</keyword>
<evidence type="ECO:0000256" key="10">
    <source>
        <dbReference type="SAM" id="MobiDB-lite"/>
    </source>
</evidence>
<organism evidence="12 13">
    <name type="scientific">Rhinocladiella mackenziei CBS 650.93</name>
    <dbReference type="NCBI Taxonomy" id="1442369"/>
    <lineage>
        <taxon>Eukaryota</taxon>
        <taxon>Fungi</taxon>
        <taxon>Dikarya</taxon>
        <taxon>Ascomycota</taxon>
        <taxon>Pezizomycotina</taxon>
        <taxon>Eurotiomycetes</taxon>
        <taxon>Chaetothyriomycetidae</taxon>
        <taxon>Chaetothyriales</taxon>
        <taxon>Herpotrichiellaceae</taxon>
        <taxon>Rhinocladiella</taxon>
    </lineage>
</organism>
<evidence type="ECO:0000256" key="2">
    <source>
        <dbReference type="ARBA" id="ARBA00004584"/>
    </source>
</evidence>
<dbReference type="EMBL" id="KN847481">
    <property type="protein sequence ID" value="KIX01389.1"/>
    <property type="molecule type" value="Genomic_DNA"/>
</dbReference>
<feature type="compositionally biased region" description="Polar residues" evidence="10">
    <location>
        <begin position="201"/>
        <end position="215"/>
    </location>
</feature>
<evidence type="ECO:0000256" key="6">
    <source>
        <dbReference type="ARBA" id="ARBA00022776"/>
    </source>
</evidence>
<dbReference type="AlphaFoldDB" id="A0A0D2I6F7"/>
<keyword evidence="13" id="KW-1185">Reference proteome</keyword>
<keyword evidence="7" id="KW-0539">Nucleus</keyword>
<dbReference type="GO" id="GO:0000775">
    <property type="term" value="C:chromosome, centromeric region"/>
    <property type="evidence" value="ECO:0007669"/>
    <property type="project" value="UniProtKB-SubCell"/>
</dbReference>
<feature type="region of interest" description="Disordered" evidence="10">
    <location>
        <begin position="1"/>
        <end position="33"/>
    </location>
</feature>
<evidence type="ECO:0000313" key="12">
    <source>
        <dbReference type="EMBL" id="KIX01389.1"/>
    </source>
</evidence>
<proteinExistence type="inferred from homology"/>
<reference evidence="12 13" key="1">
    <citation type="submission" date="2015-01" db="EMBL/GenBank/DDBJ databases">
        <title>The Genome Sequence of Rhinocladiella mackenzie CBS 650.93.</title>
        <authorList>
            <consortium name="The Broad Institute Genomics Platform"/>
            <person name="Cuomo C."/>
            <person name="de Hoog S."/>
            <person name="Gorbushina A."/>
            <person name="Stielow B."/>
            <person name="Teixiera M."/>
            <person name="Abouelleil A."/>
            <person name="Chapman S.B."/>
            <person name="Priest M."/>
            <person name="Young S.K."/>
            <person name="Wortman J."/>
            <person name="Nusbaum C."/>
            <person name="Birren B."/>
        </authorList>
    </citation>
    <scope>NUCLEOTIDE SEQUENCE [LARGE SCALE GENOMIC DNA]</scope>
    <source>
        <strain evidence="12 13">CBS 650.93</strain>
    </source>
</reference>
<dbReference type="RefSeq" id="XP_013268525.1">
    <property type="nucleotide sequence ID" value="XM_013413071.1"/>
</dbReference>
<gene>
    <name evidence="12" type="ORF">Z518_09114</name>
</gene>
<dbReference type="GO" id="GO:0032133">
    <property type="term" value="C:chromosome passenger complex"/>
    <property type="evidence" value="ECO:0007669"/>
    <property type="project" value="TreeGrafter"/>
</dbReference>
<feature type="region of interest" description="Disordered" evidence="10">
    <location>
        <begin position="95"/>
        <end position="247"/>
    </location>
</feature>
<comment type="similarity">
    <text evidence="3">Belongs to the borealin family.</text>
</comment>
<dbReference type="GeneID" id="25297185"/>
<dbReference type="HOGENOM" id="CLU_038589_0_0_1"/>
<protein>
    <recommendedName>
        <fullName evidence="11">Borealin N-terminal domain-containing protein</fullName>
    </recommendedName>
</protein>
<feature type="compositionally biased region" description="Low complexity" evidence="10">
    <location>
        <begin position="189"/>
        <end position="200"/>
    </location>
</feature>
<accession>A0A0D2I6F7</accession>
<keyword evidence="8" id="KW-0131">Cell cycle</keyword>
<feature type="compositionally biased region" description="Polar residues" evidence="10">
    <location>
        <begin position="101"/>
        <end position="111"/>
    </location>
</feature>
<dbReference type="PANTHER" id="PTHR16040">
    <property type="entry name" value="AUSTRALIN, ISOFORM A-RELATED"/>
    <property type="match status" value="1"/>
</dbReference>
<feature type="compositionally biased region" description="Low complexity" evidence="10">
    <location>
        <begin position="308"/>
        <end position="334"/>
    </location>
</feature>
<keyword evidence="5" id="KW-0132">Cell division</keyword>
<evidence type="ECO:0000256" key="3">
    <source>
        <dbReference type="ARBA" id="ARBA00009914"/>
    </source>
</evidence>
<dbReference type="PANTHER" id="PTHR16040:SF7">
    <property type="entry name" value="AUSTRALIN, ISOFORM A-RELATED"/>
    <property type="match status" value="1"/>
</dbReference>
<name>A0A0D2I6F7_9EURO</name>
<evidence type="ECO:0000259" key="11">
    <source>
        <dbReference type="Pfam" id="PF10444"/>
    </source>
</evidence>
<feature type="region of interest" description="Disordered" evidence="10">
    <location>
        <begin position="271"/>
        <end position="403"/>
    </location>
</feature>
<evidence type="ECO:0000313" key="13">
    <source>
        <dbReference type="Proteomes" id="UP000053617"/>
    </source>
</evidence>
<dbReference type="InterPro" id="IPR018867">
    <property type="entry name" value="Cell_div_borealin"/>
</dbReference>